<feature type="binding site" evidence="3">
    <location>
        <position position="205"/>
    </location>
    <ligand>
        <name>Mg(2+)</name>
        <dbReference type="ChEBI" id="CHEBI:18420"/>
    </ligand>
</feature>
<dbReference type="PANTHER" id="PTHR19288:SF46">
    <property type="entry name" value="HALOACID DEHALOGENASE-LIKE HYDROLASE DOMAIN-CONTAINING PROTEIN 2"/>
    <property type="match status" value="1"/>
</dbReference>
<dbReference type="GO" id="GO:0046872">
    <property type="term" value="F:metal ion binding"/>
    <property type="evidence" value="ECO:0007669"/>
    <property type="project" value="UniProtKB-KW"/>
</dbReference>
<dbReference type="InterPro" id="IPR023214">
    <property type="entry name" value="HAD_sf"/>
</dbReference>
<dbReference type="GO" id="GO:0016791">
    <property type="term" value="F:phosphatase activity"/>
    <property type="evidence" value="ECO:0007669"/>
    <property type="project" value="TreeGrafter"/>
</dbReference>
<evidence type="ECO:0000313" key="5">
    <source>
        <dbReference type="Proteomes" id="UP000050514"/>
    </source>
</evidence>
<evidence type="ECO:0000256" key="3">
    <source>
        <dbReference type="PIRSR" id="PIRSR000915-3"/>
    </source>
</evidence>
<dbReference type="SUPFAM" id="SSF56784">
    <property type="entry name" value="HAD-like"/>
    <property type="match status" value="1"/>
</dbReference>
<name>A0A0P6XSS7_9CHLR</name>
<dbReference type="SFLD" id="SFLDS00003">
    <property type="entry name" value="Haloacid_Dehalogenase"/>
    <property type="match status" value="1"/>
</dbReference>
<feature type="binding site" evidence="3">
    <location>
        <position position="9"/>
    </location>
    <ligand>
        <name>Mg(2+)</name>
        <dbReference type="ChEBI" id="CHEBI:18420"/>
    </ligand>
</feature>
<dbReference type="InterPro" id="IPR036412">
    <property type="entry name" value="HAD-like_sf"/>
</dbReference>
<keyword evidence="4" id="KW-0378">Hydrolase</keyword>
<organism evidence="4 5">
    <name type="scientific">Bellilinea caldifistulae</name>
    <dbReference type="NCBI Taxonomy" id="360411"/>
    <lineage>
        <taxon>Bacteria</taxon>
        <taxon>Bacillati</taxon>
        <taxon>Chloroflexota</taxon>
        <taxon>Anaerolineae</taxon>
        <taxon>Anaerolineales</taxon>
        <taxon>Anaerolineaceae</taxon>
        <taxon>Bellilinea</taxon>
    </lineage>
</organism>
<feature type="active site" description="Nucleophile" evidence="1">
    <location>
        <position position="9"/>
    </location>
</feature>
<dbReference type="STRING" id="360411.AC812_01905"/>
<dbReference type="PANTHER" id="PTHR19288">
    <property type="entry name" value="4-NITROPHENYLPHOSPHATASE-RELATED"/>
    <property type="match status" value="1"/>
</dbReference>
<evidence type="ECO:0000256" key="1">
    <source>
        <dbReference type="PIRSR" id="PIRSR000915-1"/>
    </source>
</evidence>
<evidence type="ECO:0000256" key="2">
    <source>
        <dbReference type="PIRSR" id="PIRSR000915-2"/>
    </source>
</evidence>
<dbReference type="Proteomes" id="UP000050514">
    <property type="component" value="Unassembled WGS sequence"/>
</dbReference>
<dbReference type="AlphaFoldDB" id="A0A0P6XSS7"/>
<feature type="binding site" evidence="3">
    <location>
        <position position="11"/>
    </location>
    <ligand>
        <name>Mg(2+)</name>
        <dbReference type="ChEBI" id="CHEBI:18420"/>
    </ligand>
</feature>
<dbReference type="GO" id="GO:0005737">
    <property type="term" value="C:cytoplasm"/>
    <property type="evidence" value="ECO:0007669"/>
    <property type="project" value="TreeGrafter"/>
</dbReference>
<reference evidence="4 5" key="1">
    <citation type="submission" date="2015-07" db="EMBL/GenBank/DDBJ databases">
        <title>Draft genome of Bellilinea caldifistulae DSM 17877.</title>
        <authorList>
            <person name="Hemp J."/>
            <person name="Ward L.M."/>
            <person name="Pace L.A."/>
            <person name="Fischer W.W."/>
        </authorList>
    </citation>
    <scope>NUCLEOTIDE SEQUENCE [LARGE SCALE GENOMIC DNA]</scope>
    <source>
        <strain evidence="4 5">GOMI-1</strain>
    </source>
</reference>
<dbReference type="PATRIC" id="fig|360411.5.peg.570"/>
<gene>
    <name evidence="4" type="ORF">AC812_01905</name>
</gene>
<feature type="active site" description="Proton donor" evidence="1">
    <location>
        <position position="11"/>
    </location>
</feature>
<dbReference type="InterPro" id="IPR006357">
    <property type="entry name" value="HAD-SF_hydro_IIA"/>
</dbReference>
<dbReference type="EMBL" id="LGHJ01000006">
    <property type="protein sequence ID" value="KPL78190.1"/>
    <property type="molecule type" value="Genomic_DNA"/>
</dbReference>
<keyword evidence="3" id="KW-0460">Magnesium</keyword>
<dbReference type="RefSeq" id="WP_061913159.1">
    <property type="nucleotide sequence ID" value="NZ_DF967971.1"/>
</dbReference>
<comment type="cofactor">
    <cofactor evidence="3">
        <name>Mg(2+)</name>
        <dbReference type="ChEBI" id="CHEBI:18420"/>
    </cofactor>
    <text evidence="3">Divalent metal ions. Mg(2+) is the most effective.</text>
</comment>
<dbReference type="Pfam" id="PF13242">
    <property type="entry name" value="Hydrolase_like"/>
    <property type="match status" value="1"/>
</dbReference>
<dbReference type="SFLD" id="SFLDG01139">
    <property type="entry name" value="C2.A:_Pyridoxal_Phosphate_Phos"/>
    <property type="match status" value="1"/>
</dbReference>
<protein>
    <submittedName>
        <fullName evidence="4">HAD family hydrolase</fullName>
    </submittedName>
</protein>
<accession>A0A0P6XSS7</accession>
<proteinExistence type="predicted"/>
<dbReference type="NCBIfam" id="TIGR01460">
    <property type="entry name" value="HAD-SF-IIA"/>
    <property type="match status" value="1"/>
</dbReference>
<keyword evidence="3" id="KW-0479">Metal-binding</keyword>
<sequence>MPKVNYLIDMDGVLISGQKIIPGADAFIARLKAKKIKFLVLTNNPIWTPLDLSHRLQNMGLDIDKDSIFTCAMATARFLDAQKPNGKAFVIGESGLQVALHEVGYIQTEFDPDYVVLGETFNYSFAQVTKAVRLINAGARFVATNPDATGPTDEGIVPACGAMAALIEKATGKAPFFVGKPNPFMMRAALNYLGVHSENTIMIGDRMDTDIVAGIQSGLGTILVLSGVTSRDMISAYPFQPQRVVGSVAELELD</sequence>
<dbReference type="PIRSF" id="PIRSF000915">
    <property type="entry name" value="PGP-type_phosphatase"/>
    <property type="match status" value="1"/>
</dbReference>
<dbReference type="Gene3D" id="3.40.50.1000">
    <property type="entry name" value="HAD superfamily/HAD-like"/>
    <property type="match status" value="2"/>
</dbReference>
<dbReference type="CDD" id="cd07530">
    <property type="entry name" value="HAD_Pase_UmpH-like"/>
    <property type="match status" value="1"/>
</dbReference>
<keyword evidence="5" id="KW-1185">Reference proteome</keyword>
<dbReference type="Pfam" id="PF13344">
    <property type="entry name" value="Hydrolase_6"/>
    <property type="match status" value="1"/>
</dbReference>
<evidence type="ECO:0000313" key="4">
    <source>
        <dbReference type="EMBL" id="KPL78190.1"/>
    </source>
</evidence>
<comment type="caution">
    <text evidence="4">The sequence shown here is derived from an EMBL/GenBank/DDBJ whole genome shotgun (WGS) entry which is preliminary data.</text>
</comment>
<feature type="binding site" evidence="2">
    <location>
        <position position="180"/>
    </location>
    <ligand>
        <name>substrate</name>
    </ligand>
</feature>